<keyword evidence="2" id="KW-1185">Reference proteome</keyword>
<protein>
    <submittedName>
        <fullName evidence="1">Uncharacterized protein</fullName>
    </submittedName>
</protein>
<reference evidence="1 2" key="1">
    <citation type="journal article" date="2024" name="Plant Biotechnol. J.">
        <title>Genome and CRISPR/Cas9 system of a widespread forest tree (Populus alba) in the world.</title>
        <authorList>
            <person name="Liu Y.J."/>
            <person name="Jiang P.F."/>
            <person name="Han X.M."/>
            <person name="Li X.Y."/>
            <person name="Wang H.M."/>
            <person name="Wang Y.J."/>
            <person name="Wang X.X."/>
            <person name="Zeng Q.Y."/>
        </authorList>
    </citation>
    <scope>NUCLEOTIDE SEQUENCE [LARGE SCALE GENOMIC DNA]</scope>
    <source>
        <strain evidence="2">cv. PAL-ZL1</strain>
    </source>
</reference>
<evidence type="ECO:0000313" key="2">
    <source>
        <dbReference type="Proteomes" id="UP000309997"/>
    </source>
</evidence>
<organism evidence="1 2">
    <name type="scientific">Populus alba</name>
    <name type="common">White poplar</name>
    <dbReference type="NCBI Taxonomy" id="43335"/>
    <lineage>
        <taxon>Eukaryota</taxon>
        <taxon>Viridiplantae</taxon>
        <taxon>Streptophyta</taxon>
        <taxon>Embryophyta</taxon>
        <taxon>Tracheophyta</taxon>
        <taxon>Spermatophyta</taxon>
        <taxon>Magnoliopsida</taxon>
        <taxon>eudicotyledons</taxon>
        <taxon>Gunneridae</taxon>
        <taxon>Pentapetalae</taxon>
        <taxon>rosids</taxon>
        <taxon>fabids</taxon>
        <taxon>Malpighiales</taxon>
        <taxon>Salicaceae</taxon>
        <taxon>Saliceae</taxon>
        <taxon>Populus</taxon>
    </lineage>
</organism>
<dbReference type="EMBL" id="RCHU02000001">
    <property type="protein sequence ID" value="KAL3611629.1"/>
    <property type="molecule type" value="Genomic_DNA"/>
</dbReference>
<gene>
    <name evidence="1" type="ORF">D5086_002649</name>
</gene>
<proteinExistence type="predicted"/>
<comment type="caution">
    <text evidence="1">The sequence shown here is derived from an EMBL/GenBank/DDBJ whole genome shotgun (WGS) entry which is preliminary data.</text>
</comment>
<name>A0ACC4D2W9_POPAL</name>
<accession>A0ACC4D2W9</accession>
<sequence>MDWSNPSRVKSWIHFGVLGRSWGCWGSNCMLVLSCRCIFGFGRGFRVRFVDGSVQEGRRLGLIMDLVGLWGFDLARVTELLLVNRCLMGSHSSGLLNVEGLAIEYKSYLQNIPGCLMIVGRVLAEKNHWISGSELLPLRPSVSKTDPVIEPERTGGKVSELHPGTYWSRYNLRPWVKAPREYAMMSLENNKVKFQQFNKGFQPGNQSDQVNTVQLRLISRTGRSSNSD</sequence>
<dbReference type="Proteomes" id="UP000309997">
    <property type="component" value="Unassembled WGS sequence"/>
</dbReference>
<evidence type="ECO:0000313" key="1">
    <source>
        <dbReference type="EMBL" id="KAL3611629.1"/>
    </source>
</evidence>